<dbReference type="Proteomes" id="UP000504604">
    <property type="component" value="Linkage group LG10"/>
</dbReference>
<evidence type="ECO:0000313" key="6">
    <source>
        <dbReference type="Proteomes" id="UP000504604"/>
    </source>
</evidence>
<reference evidence="7" key="1">
    <citation type="submission" date="2025-08" db="UniProtKB">
        <authorList>
            <consortium name="RefSeq"/>
        </authorList>
    </citation>
    <scope>IDENTIFICATION</scope>
</reference>
<sequence length="160" mass="18604">MGDSSFNLPPGFRFFPTDEELVVHFLHRKAMAEGRKWYFYSRRTQSRVTESGYWQSIGVEEPIFSSSGQRIGMKKYCAFYIGEPSEGVKTNWIMQEYRLMDSSSTSRSSKRRNSKIDYSKWVVCLVYEKGDNDHDEGTELSCLDEVFLSMDDLDEISLPN</sequence>
<dbReference type="RefSeq" id="XP_020553091.1">
    <property type="nucleotide sequence ID" value="XM_020697432.1"/>
</dbReference>
<dbReference type="Pfam" id="PF02365">
    <property type="entry name" value="NAM"/>
    <property type="match status" value="1"/>
</dbReference>
<organism evidence="6 7">
    <name type="scientific">Sesamum indicum</name>
    <name type="common">Oriental sesame</name>
    <name type="synonym">Sesamum orientale</name>
    <dbReference type="NCBI Taxonomy" id="4182"/>
    <lineage>
        <taxon>Eukaryota</taxon>
        <taxon>Viridiplantae</taxon>
        <taxon>Streptophyta</taxon>
        <taxon>Embryophyta</taxon>
        <taxon>Tracheophyta</taxon>
        <taxon>Spermatophyta</taxon>
        <taxon>Magnoliopsida</taxon>
        <taxon>eudicotyledons</taxon>
        <taxon>Gunneridae</taxon>
        <taxon>Pentapetalae</taxon>
        <taxon>asterids</taxon>
        <taxon>lamiids</taxon>
        <taxon>Lamiales</taxon>
        <taxon>Pedaliaceae</taxon>
        <taxon>Sesamum</taxon>
    </lineage>
</organism>
<protein>
    <submittedName>
        <fullName evidence="7">NAC domain-containing protein 104 isoform X2</fullName>
    </submittedName>
</protein>
<dbReference type="PANTHER" id="PTHR31719:SF134">
    <property type="entry name" value="NAC DOMAIN-CONTAINING PROTEIN 104"/>
    <property type="match status" value="1"/>
</dbReference>
<dbReference type="GO" id="GO:0003677">
    <property type="term" value="F:DNA binding"/>
    <property type="evidence" value="ECO:0007669"/>
    <property type="project" value="UniProtKB-KW"/>
</dbReference>
<dbReference type="InterPro" id="IPR003441">
    <property type="entry name" value="NAC-dom"/>
</dbReference>
<feature type="domain" description="NAC" evidence="5">
    <location>
        <begin position="1"/>
        <end position="129"/>
    </location>
</feature>
<evidence type="ECO:0000256" key="3">
    <source>
        <dbReference type="ARBA" id="ARBA00023163"/>
    </source>
</evidence>
<proteinExistence type="predicted"/>
<evidence type="ECO:0000313" key="7">
    <source>
        <dbReference type="RefSeq" id="XP_020553091.1"/>
    </source>
</evidence>
<dbReference type="GO" id="GO:0006355">
    <property type="term" value="P:regulation of DNA-templated transcription"/>
    <property type="evidence" value="ECO:0007669"/>
    <property type="project" value="InterPro"/>
</dbReference>
<accession>A0A8M8VAC6</accession>
<evidence type="ECO:0000256" key="4">
    <source>
        <dbReference type="ARBA" id="ARBA00023242"/>
    </source>
</evidence>
<evidence type="ECO:0000259" key="5">
    <source>
        <dbReference type="PROSITE" id="PS51005"/>
    </source>
</evidence>
<dbReference type="PANTHER" id="PTHR31719">
    <property type="entry name" value="NAC TRANSCRIPTION FACTOR 56"/>
    <property type="match status" value="1"/>
</dbReference>
<dbReference type="InterPro" id="IPR036093">
    <property type="entry name" value="NAC_dom_sf"/>
</dbReference>
<dbReference type="GO" id="GO:0048731">
    <property type="term" value="P:system development"/>
    <property type="evidence" value="ECO:0007669"/>
    <property type="project" value="TreeGrafter"/>
</dbReference>
<evidence type="ECO:0000256" key="1">
    <source>
        <dbReference type="ARBA" id="ARBA00023015"/>
    </source>
</evidence>
<dbReference type="GeneID" id="105172819"/>
<keyword evidence="2" id="KW-0238">DNA-binding</keyword>
<name>A0A8M8VAC6_SESIN</name>
<keyword evidence="6" id="KW-1185">Reference proteome</keyword>
<keyword evidence="1" id="KW-0805">Transcription regulation</keyword>
<keyword evidence="3" id="KW-0804">Transcription</keyword>
<dbReference type="AlphaFoldDB" id="A0A8M8VAC6"/>
<dbReference type="PROSITE" id="PS51005">
    <property type="entry name" value="NAC"/>
    <property type="match status" value="1"/>
</dbReference>
<dbReference type="SUPFAM" id="SSF101941">
    <property type="entry name" value="NAC domain"/>
    <property type="match status" value="1"/>
</dbReference>
<keyword evidence="4" id="KW-0539">Nucleus</keyword>
<gene>
    <name evidence="7" type="primary">LOC105172819</name>
</gene>
<evidence type="ECO:0000256" key="2">
    <source>
        <dbReference type="ARBA" id="ARBA00023125"/>
    </source>
</evidence>
<dbReference type="Gene3D" id="2.170.150.80">
    <property type="entry name" value="NAC domain"/>
    <property type="match status" value="1"/>
</dbReference>